<accession>A0ABV0LMV6</accession>
<feature type="region of interest" description="Disordered" evidence="1">
    <location>
        <begin position="133"/>
        <end position="176"/>
    </location>
</feature>
<dbReference type="EMBL" id="JBDZYD010000010">
    <property type="protein sequence ID" value="MEQ0562687.1"/>
    <property type="molecule type" value="Genomic_DNA"/>
</dbReference>
<protein>
    <recommendedName>
        <fullName evidence="6">Flagellar basal body-associated protein FliL</fullName>
    </recommendedName>
</protein>
<gene>
    <name evidence="3" type="ORF">ABJI51_20075</name>
    <name evidence="4" type="ORF">ABJI51_26705</name>
</gene>
<evidence type="ECO:0000313" key="4">
    <source>
        <dbReference type="EMBL" id="MEQ0562687.1"/>
    </source>
</evidence>
<feature type="compositionally biased region" description="Basic and acidic residues" evidence="1">
    <location>
        <begin position="21"/>
        <end position="31"/>
    </location>
</feature>
<keyword evidence="2" id="KW-1133">Transmembrane helix</keyword>
<organism evidence="4 5">
    <name type="scientific">Amycolatopsis melonis</name>
    <dbReference type="NCBI Taxonomy" id="3156488"/>
    <lineage>
        <taxon>Bacteria</taxon>
        <taxon>Bacillati</taxon>
        <taxon>Actinomycetota</taxon>
        <taxon>Actinomycetes</taxon>
        <taxon>Pseudonocardiales</taxon>
        <taxon>Pseudonocardiaceae</taxon>
        <taxon>Amycolatopsis</taxon>
    </lineage>
</organism>
<keyword evidence="5" id="KW-1185">Reference proteome</keyword>
<sequence>MSWQEDLRRLDADLAAGRIEPAAHRKQRDELLAAASGSTVPSPVPSPLRRPDNRSWQSTNPAHDRPAEPVPAPAVPPQPVAKAPTPQERPWMRGPHVPRTSSIPELPDHMTTAPSPADIVPTRYLRVEGTNLQHTTPSRFPPVGGGPGTAEAPPFGEPEGSGRHRWQTSPPAGDGSRRGLPAWLVVTLGVVLVAGLVAGGILWFGGKDDDQSGVAVPPPSPSVPSATNGVADPSLTLEQRLPTLPGKANPANATMTVEKALEAKVITEADAQQIRASNAKEVIFRASSDPGKASDGNLLMVIPTLSVFDAKHLVTGLRQNLSGAQLAATRLGPTDDDLMYTQRGSDSWVGILWYSSGAVAVGIGVSQAGTADSGALRSRLEAIRASVTAVLPPG</sequence>
<reference evidence="4 5" key="1">
    <citation type="submission" date="2024-05" db="EMBL/GenBank/DDBJ databases">
        <authorList>
            <person name="Zhao H."/>
            <person name="Xu Y."/>
            <person name="Lin S."/>
            <person name="Spain J.C."/>
            <person name="Zhou N.-Y."/>
        </authorList>
    </citation>
    <scope>NUCLEOTIDE SEQUENCE [LARGE SCALE GENOMIC DNA]</scope>
    <source>
        <strain evidence="4 5">NEAU-NG30</strain>
    </source>
</reference>
<evidence type="ECO:0000313" key="3">
    <source>
        <dbReference type="EMBL" id="MEQ0561389.1"/>
    </source>
</evidence>
<feature type="region of interest" description="Disordered" evidence="1">
    <location>
        <begin position="14"/>
        <end position="94"/>
    </location>
</feature>
<evidence type="ECO:0008006" key="6">
    <source>
        <dbReference type="Google" id="ProtNLM"/>
    </source>
</evidence>
<feature type="region of interest" description="Disordered" evidence="1">
    <location>
        <begin position="210"/>
        <end position="231"/>
    </location>
</feature>
<feature type="compositionally biased region" description="Pro residues" evidence="1">
    <location>
        <begin position="68"/>
        <end position="79"/>
    </location>
</feature>
<evidence type="ECO:0000256" key="2">
    <source>
        <dbReference type="SAM" id="Phobius"/>
    </source>
</evidence>
<comment type="caution">
    <text evidence="4">The sequence shown here is derived from an EMBL/GenBank/DDBJ whole genome shotgun (WGS) entry which is preliminary data.</text>
</comment>
<keyword evidence="2" id="KW-0472">Membrane</keyword>
<dbReference type="EMBL" id="JBDZYD010000007">
    <property type="protein sequence ID" value="MEQ0561389.1"/>
    <property type="molecule type" value="Genomic_DNA"/>
</dbReference>
<name>A0ABV0LMV6_9PSEU</name>
<feature type="transmembrane region" description="Helical" evidence="2">
    <location>
        <begin position="182"/>
        <end position="204"/>
    </location>
</feature>
<keyword evidence="2" id="KW-0812">Transmembrane</keyword>
<dbReference type="RefSeq" id="WP_348952591.1">
    <property type="nucleotide sequence ID" value="NZ_JBDZYD010000007.1"/>
</dbReference>
<evidence type="ECO:0000313" key="5">
    <source>
        <dbReference type="Proteomes" id="UP001440984"/>
    </source>
</evidence>
<evidence type="ECO:0000256" key="1">
    <source>
        <dbReference type="SAM" id="MobiDB-lite"/>
    </source>
</evidence>
<dbReference type="Proteomes" id="UP001440984">
    <property type="component" value="Unassembled WGS sequence"/>
</dbReference>
<proteinExistence type="predicted"/>